<keyword evidence="4" id="KW-0732">Signal</keyword>
<dbReference type="GO" id="GO:0005125">
    <property type="term" value="F:cytokine activity"/>
    <property type="evidence" value="ECO:0007669"/>
    <property type="project" value="InterPro"/>
</dbReference>
<proteinExistence type="inferred from homology"/>
<evidence type="ECO:0000313" key="6">
    <source>
        <dbReference type="Proteomes" id="UP000472264"/>
    </source>
</evidence>
<evidence type="ECO:0000313" key="5">
    <source>
        <dbReference type="Ensembl" id="ENSENLP00000047569.1"/>
    </source>
</evidence>
<dbReference type="Proteomes" id="UP000472264">
    <property type="component" value="Chromosome 3"/>
</dbReference>
<dbReference type="Ensembl" id="ENSENLT00000048711.1">
    <property type="protein sequence ID" value="ENSENLP00000047569.1"/>
    <property type="gene ID" value="ENSENLG00000020107.1"/>
</dbReference>
<reference evidence="5" key="2">
    <citation type="submission" date="2025-08" db="UniProtKB">
        <authorList>
            <consortium name="Ensembl"/>
        </authorList>
    </citation>
    <scope>IDENTIFICATION</scope>
</reference>
<dbReference type="AlphaFoldDB" id="A0A665WU95"/>
<organism evidence="5 6">
    <name type="scientific">Echeneis naucrates</name>
    <name type="common">Live sharksucker</name>
    <dbReference type="NCBI Taxonomy" id="173247"/>
    <lineage>
        <taxon>Eukaryota</taxon>
        <taxon>Metazoa</taxon>
        <taxon>Chordata</taxon>
        <taxon>Craniata</taxon>
        <taxon>Vertebrata</taxon>
        <taxon>Euteleostomi</taxon>
        <taxon>Actinopterygii</taxon>
        <taxon>Neopterygii</taxon>
        <taxon>Teleostei</taxon>
        <taxon>Neoteleostei</taxon>
        <taxon>Acanthomorphata</taxon>
        <taxon>Carangaria</taxon>
        <taxon>Carangiformes</taxon>
        <taxon>Echeneidae</taxon>
        <taxon>Echeneis</taxon>
    </lineage>
</organism>
<reference evidence="5" key="3">
    <citation type="submission" date="2025-09" db="UniProtKB">
        <authorList>
            <consortium name="Ensembl"/>
        </authorList>
    </citation>
    <scope>IDENTIFICATION</scope>
</reference>
<dbReference type="InterPro" id="IPR029034">
    <property type="entry name" value="Cystine-knot_cytokine"/>
</dbReference>
<sequence length="148" mass="16320">MVFRDNRNLPRRLCSFLSLPSVCCSALWVEASSRDKGPHPPGCDSMLAFSLNESSLSEGSGNIHLRSLSPWSWRSNTVKNRIPSTIWEAECSSSCFSPGPRSTDSKDLDSVPIYQNILVLIRQGAGRCFTATYRSVAVGCTCVRTRTN</sequence>
<gene>
    <name evidence="5" type="primary">LOC115041264</name>
</gene>
<evidence type="ECO:0000256" key="4">
    <source>
        <dbReference type="ARBA" id="ARBA00022729"/>
    </source>
</evidence>
<comment type="subcellular location">
    <subcellularLocation>
        <location evidence="1">Secreted</location>
    </subcellularLocation>
</comment>
<name>A0A665WU95_ECHNA</name>
<evidence type="ECO:0008006" key="7">
    <source>
        <dbReference type="Google" id="ProtNLM"/>
    </source>
</evidence>
<dbReference type="FunCoup" id="A0A665WU95">
    <property type="interactions" value="5"/>
</dbReference>
<dbReference type="Gene3D" id="2.10.90.10">
    <property type="entry name" value="Cystine-knot cytokines"/>
    <property type="match status" value="1"/>
</dbReference>
<reference evidence="5" key="1">
    <citation type="submission" date="2021-04" db="EMBL/GenBank/DDBJ databases">
        <authorList>
            <consortium name="Wellcome Sanger Institute Data Sharing"/>
        </authorList>
    </citation>
    <scope>NUCLEOTIDE SEQUENCE [LARGE SCALE GENOMIC DNA]</scope>
</reference>
<evidence type="ECO:0000256" key="2">
    <source>
        <dbReference type="ARBA" id="ARBA00007236"/>
    </source>
</evidence>
<dbReference type="GO" id="GO:0005576">
    <property type="term" value="C:extracellular region"/>
    <property type="evidence" value="ECO:0007669"/>
    <property type="project" value="UniProtKB-SubCell"/>
</dbReference>
<dbReference type="Pfam" id="PF06083">
    <property type="entry name" value="IL17"/>
    <property type="match status" value="1"/>
</dbReference>
<evidence type="ECO:0000256" key="1">
    <source>
        <dbReference type="ARBA" id="ARBA00004613"/>
    </source>
</evidence>
<accession>A0A665WU95</accession>
<evidence type="ECO:0000256" key="3">
    <source>
        <dbReference type="ARBA" id="ARBA00022525"/>
    </source>
</evidence>
<comment type="similarity">
    <text evidence="2">Belongs to the IL-17 family.</text>
</comment>
<keyword evidence="6" id="KW-1185">Reference proteome</keyword>
<dbReference type="InterPro" id="IPR010345">
    <property type="entry name" value="IL-17_fam"/>
</dbReference>
<keyword evidence="3" id="KW-0964">Secreted</keyword>
<dbReference type="InParanoid" id="A0A665WU95"/>
<protein>
    <recommendedName>
        <fullName evidence="7">Interleukin 17a/f1</fullName>
    </recommendedName>
</protein>
<dbReference type="SUPFAM" id="SSF57501">
    <property type="entry name" value="Cystine-knot cytokines"/>
    <property type="match status" value="1"/>
</dbReference>